<evidence type="ECO:0000259" key="4">
    <source>
        <dbReference type="Pfam" id="PF00561"/>
    </source>
</evidence>
<dbReference type="EMBL" id="MU858207">
    <property type="protein sequence ID" value="KAK4209377.1"/>
    <property type="molecule type" value="Genomic_DNA"/>
</dbReference>
<evidence type="ECO:0000259" key="5">
    <source>
        <dbReference type="Pfam" id="PF08386"/>
    </source>
</evidence>
<keyword evidence="2" id="KW-0378">Hydrolase</keyword>
<dbReference type="PANTHER" id="PTHR43248:SF25">
    <property type="entry name" value="AB HYDROLASE-1 DOMAIN-CONTAINING PROTEIN-RELATED"/>
    <property type="match status" value="1"/>
</dbReference>
<reference evidence="6" key="2">
    <citation type="submission" date="2023-05" db="EMBL/GenBank/DDBJ databases">
        <authorList>
            <consortium name="Lawrence Berkeley National Laboratory"/>
            <person name="Steindorff A."/>
            <person name="Hensen N."/>
            <person name="Bonometti L."/>
            <person name="Westerberg I."/>
            <person name="Brannstrom I.O."/>
            <person name="Guillou S."/>
            <person name="Cros-Aarteil S."/>
            <person name="Calhoun S."/>
            <person name="Haridas S."/>
            <person name="Kuo A."/>
            <person name="Mondo S."/>
            <person name="Pangilinan J."/>
            <person name="Riley R."/>
            <person name="Labutti K."/>
            <person name="Andreopoulos B."/>
            <person name="Lipzen A."/>
            <person name="Chen C."/>
            <person name="Yanf M."/>
            <person name="Daum C."/>
            <person name="Ng V."/>
            <person name="Clum A."/>
            <person name="Ohm R."/>
            <person name="Martin F."/>
            <person name="Silar P."/>
            <person name="Natvig D."/>
            <person name="Lalanne C."/>
            <person name="Gautier V."/>
            <person name="Ament-Velasquez S.L."/>
            <person name="Kruys A."/>
            <person name="Hutchinson M.I."/>
            <person name="Powell A.J."/>
            <person name="Barry K."/>
            <person name="Miller A.N."/>
            <person name="Grigoriev I.V."/>
            <person name="Debuchy R."/>
            <person name="Gladieux P."/>
            <person name="Thoren M.H."/>
            <person name="Johannesson H."/>
        </authorList>
    </citation>
    <scope>NUCLEOTIDE SEQUENCE</scope>
    <source>
        <strain evidence="6">PSN293</strain>
    </source>
</reference>
<evidence type="ECO:0000256" key="1">
    <source>
        <dbReference type="ARBA" id="ARBA00010088"/>
    </source>
</evidence>
<dbReference type="InterPro" id="IPR029058">
    <property type="entry name" value="AB_hydrolase_fold"/>
</dbReference>
<dbReference type="InterPro" id="IPR013595">
    <property type="entry name" value="Pept_S33_TAP-like_C"/>
</dbReference>
<keyword evidence="3" id="KW-0732">Signal</keyword>
<evidence type="ECO:0000313" key="6">
    <source>
        <dbReference type="EMBL" id="KAK4209377.1"/>
    </source>
</evidence>
<dbReference type="InterPro" id="IPR000073">
    <property type="entry name" value="AB_hydrolase_1"/>
</dbReference>
<organism evidence="6 7">
    <name type="scientific">Rhypophila decipiens</name>
    <dbReference type="NCBI Taxonomy" id="261697"/>
    <lineage>
        <taxon>Eukaryota</taxon>
        <taxon>Fungi</taxon>
        <taxon>Dikarya</taxon>
        <taxon>Ascomycota</taxon>
        <taxon>Pezizomycotina</taxon>
        <taxon>Sordariomycetes</taxon>
        <taxon>Sordariomycetidae</taxon>
        <taxon>Sordariales</taxon>
        <taxon>Naviculisporaceae</taxon>
        <taxon>Rhypophila</taxon>
    </lineage>
</organism>
<sequence>MLFSRVALCHALLAWSAVAKPILTNENRIEWKPCEFEDDRQGDGPLECGNLTVPLDYTNHESDDRFIVELLRSRAIRSSSRGSVLLNFGGPGSDGVKNIRFGSSSLHNGTGKTLTFSCFDTADERNDFYQLWPYIATRGPASWDEFEVDIAWTWAFEQTFSNQCLRRNEDSQVGKVIGTTFVARDMIQIVDALGEDGLLRFLGFSYGSILGVTVAAMFPDRIDRMVLDGVVNAFNYYNTASIDGDGALSVDAAYHAILAECIMAGFPSCPLAETFANVTEYENYTLSDKVQVLQQLLEMRFERLRRSPIVYGLTIILPTYGLILRDALIEQRYATNFELTKSLQFLIMNMEEGIPYVIETIKKVMKGRAEESSDGNESFDGIHCGDKSGPHARLESFQEVKSRAWQAIGVTQVWAFRVGTFFTGCAKWPFESKERFDTNILLRDGGIKTRFPILFTAPTYDTRTSIHSARNMSTYFDNSVVLEVKGYGHCTGTQDSECHTKATNEYFLDGILPEDGTICNIDGPLFEPPENSTQPAPEEQLNQSLALAGRMVWEGRQQNLWSITSTYQRHGRHLIAP</sequence>
<dbReference type="Proteomes" id="UP001301769">
    <property type="component" value="Unassembled WGS sequence"/>
</dbReference>
<comment type="caution">
    <text evidence="6">The sequence shown here is derived from an EMBL/GenBank/DDBJ whole genome shotgun (WGS) entry which is preliminary data.</text>
</comment>
<dbReference type="InterPro" id="IPR051601">
    <property type="entry name" value="Serine_prot/Carboxylest_S33"/>
</dbReference>
<feature type="chain" id="PRO_5042985378" evidence="3">
    <location>
        <begin position="20"/>
        <end position="577"/>
    </location>
</feature>
<feature type="signal peptide" evidence="3">
    <location>
        <begin position="1"/>
        <end position="19"/>
    </location>
</feature>
<accession>A0AAN7B469</accession>
<dbReference type="Pfam" id="PF08386">
    <property type="entry name" value="Abhydrolase_4"/>
    <property type="match status" value="1"/>
</dbReference>
<name>A0AAN7B469_9PEZI</name>
<feature type="domain" description="Peptidase S33 tripeptidyl aminopeptidase-like C-terminal" evidence="5">
    <location>
        <begin position="423"/>
        <end position="519"/>
    </location>
</feature>
<comment type="similarity">
    <text evidence="1">Belongs to the peptidase S33 family.</text>
</comment>
<dbReference type="SUPFAM" id="SSF53474">
    <property type="entry name" value="alpha/beta-Hydrolases"/>
    <property type="match status" value="1"/>
</dbReference>
<dbReference type="Gene3D" id="3.40.50.1820">
    <property type="entry name" value="alpha/beta hydrolase"/>
    <property type="match status" value="1"/>
</dbReference>
<dbReference type="PANTHER" id="PTHR43248">
    <property type="entry name" value="2-SUCCINYL-6-HYDROXY-2,4-CYCLOHEXADIENE-1-CARBOXYLATE SYNTHASE"/>
    <property type="match status" value="1"/>
</dbReference>
<evidence type="ECO:0000256" key="2">
    <source>
        <dbReference type="ARBA" id="ARBA00022801"/>
    </source>
</evidence>
<dbReference type="Pfam" id="PF00561">
    <property type="entry name" value="Abhydrolase_1"/>
    <property type="match status" value="1"/>
</dbReference>
<gene>
    <name evidence="6" type="ORF">QBC37DRAFT_294711</name>
</gene>
<keyword evidence="7" id="KW-1185">Reference proteome</keyword>
<evidence type="ECO:0000313" key="7">
    <source>
        <dbReference type="Proteomes" id="UP001301769"/>
    </source>
</evidence>
<evidence type="ECO:0000256" key="3">
    <source>
        <dbReference type="SAM" id="SignalP"/>
    </source>
</evidence>
<feature type="domain" description="AB hydrolase-1" evidence="4">
    <location>
        <begin position="179"/>
        <end position="230"/>
    </location>
</feature>
<dbReference type="AlphaFoldDB" id="A0AAN7B469"/>
<protein>
    <submittedName>
        <fullName evidence="6">TAP-like protein-domain-containing protein</fullName>
    </submittedName>
</protein>
<reference evidence="6" key="1">
    <citation type="journal article" date="2023" name="Mol. Phylogenet. Evol.">
        <title>Genome-scale phylogeny and comparative genomics of the fungal order Sordariales.</title>
        <authorList>
            <person name="Hensen N."/>
            <person name="Bonometti L."/>
            <person name="Westerberg I."/>
            <person name="Brannstrom I.O."/>
            <person name="Guillou S."/>
            <person name="Cros-Aarteil S."/>
            <person name="Calhoun S."/>
            <person name="Haridas S."/>
            <person name="Kuo A."/>
            <person name="Mondo S."/>
            <person name="Pangilinan J."/>
            <person name="Riley R."/>
            <person name="LaButti K."/>
            <person name="Andreopoulos B."/>
            <person name="Lipzen A."/>
            <person name="Chen C."/>
            <person name="Yan M."/>
            <person name="Daum C."/>
            <person name="Ng V."/>
            <person name="Clum A."/>
            <person name="Steindorff A."/>
            <person name="Ohm R.A."/>
            <person name="Martin F."/>
            <person name="Silar P."/>
            <person name="Natvig D.O."/>
            <person name="Lalanne C."/>
            <person name="Gautier V."/>
            <person name="Ament-Velasquez S.L."/>
            <person name="Kruys A."/>
            <person name="Hutchinson M.I."/>
            <person name="Powell A.J."/>
            <person name="Barry K."/>
            <person name="Miller A.N."/>
            <person name="Grigoriev I.V."/>
            <person name="Debuchy R."/>
            <person name="Gladieux P."/>
            <person name="Hiltunen Thoren M."/>
            <person name="Johannesson H."/>
        </authorList>
    </citation>
    <scope>NUCLEOTIDE SEQUENCE</scope>
    <source>
        <strain evidence="6">PSN293</strain>
    </source>
</reference>
<dbReference type="GO" id="GO:0016787">
    <property type="term" value="F:hydrolase activity"/>
    <property type="evidence" value="ECO:0007669"/>
    <property type="project" value="UniProtKB-KW"/>
</dbReference>
<proteinExistence type="inferred from homology"/>